<name>A0AAV4FNW5_9GAST</name>
<dbReference type="CDD" id="cd00063">
    <property type="entry name" value="FN3"/>
    <property type="match status" value="2"/>
</dbReference>
<feature type="region of interest" description="Disordered" evidence="2">
    <location>
        <begin position="1"/>
        <end position="21"/>
    </location>
</feature>
<protein>
    <submittedName>
        <fullName evidence="4">Contactin</fullName>
    </submittedName>
</protein>
<evidence type="ECO:0000313" key="4">
    <source>
        <dbReference type="EMBL" id="GFR75098.1"/>
    </source>
</evidence>
<dbReference type="EMBL" id="BMAT01004527">
    <property type="protein sequence ID" value="GFR75098.1"/>
    <property type="molecule type" value="Genomic_DNA"/>
</dbReference>
<dbReference type="PANTHER" id="PTHR13817">
    <property type="entry name" value="TITIN"/>
    <property type="match status" value="1"/>
</dbReference>
<evidence type="ECO:0000256" key="1">
    <source>
        <dbReference type="ARBA" id="ARBA00022737"/>
    </source>
</evidence>
<organism evidence="4 5">
    <name type="scientific">Elysia marginata</name>
    <dbReference type="NCBI Taxonomy" id="1093978"/>
    <lineage>
        <taxon>Eukaryota</taxon>
        <taxon>Metazoa</taxon>
        <taxon>Spiralia</taxon>
        <taxon>Lophotrochozoa</taxon>
        <taxon>Mollusca</taxon>
        <taxon>Gastropoda</taxon>
        <taxon>Heterobranchia</taxon>
        <taxon>Euthyneura</taxon>
        <taxon>Panpulmonata</taxon>
        <taxon>Sacoglossa</taxon>
        <taxon>Placobranchoidea</taxon>
        <taxon>Plakobranchidae</taxon>
        <taxon>Elysia</taxon>
    </lineage>
</organism>
<dbReference type="Proteomes" id="UP000762676">
    <property type="component" value="Unassembled WGS sequence"/>
</dbReference>
<evidence type="ECO:0000313" key="5">
    <source>
        <dbReference type="Proteomes" id="UP000762676"/>
    </source>
</evidence>
<dbReference type="PROSITE" id="PS50853">
    <property type="entry name" value="FN3"/>
    <property type="match status" value="1"/>
</dbReference>
<dbReference type="AlphaFoldDB" id="A0AAV4FNW5"/>
<dbReference type="InterPro" id="IPR036116">
    <property type="entry name" value="FN3_sf"/>
</dbReference>
<dbReference type="InterPro" id="IPR050964">
    <property type="entry name" value="Striated_Muscle_Regulatory"/>
</dbReference>
<dbReference type="PANTHER" id="PTHR13817:SF175">
    <property type="entry name" value="IG-LIKE AND FIBRONECTIN TYPE-III DOMAIN-CONTAINING PROTEIN C27B7.7"/>
    <property type="match status" value="1"/>
</dbReference>
<dbReference type="InterPro" id="IPR003961">
    <property type="entry name" value="FN3_dom"/>
</dbReference>
<dbReference type="SMART" id="SM00060">
    <property type="entry name" value="FN3"/>
    <property type="match status" value="2"/>
</dbReference>
<dbReference type="SUPFAM" id="SSF49265">
    <property type="entry name" value="Fibronectin type III"/>
    <property type="match status" value="1"/>
</dbReference>
<comment type="caution">
    <text evidence="4">The sequence shown here is derived from an EMBL/GenBank/DDBJ whole genome shotgun (WGS) entry which is preliminary data.</text>
</comment>
<evidence type="ECO:0000256" key="2">
    <source>
        <dbReference type="SAM" id="MobiDB-lite"/>
    </source>
</evidence>
<gene>
    <name evidence="4" type="ORF">ElyMa_002179000</name>
</gene>
<sequence length="274" mass="30813">MVKTAAEIKNPASQPQDVNVLSRDEDTTRWVVWADGKDHGSHISHYFVEFRTDYDKCWRVHPDGDNIRRSSLKNELFPDHQVARLTNLKAYTGIEFRVKARNSYGIGNPSQPTEKIKISGTNVSVPVRNIRGGGGSVGLLIIVWDPLPKEDHNGPDLRYVISYRAHDENSDKRQWIKTTVKEEDVCKNRVDFLSGQTYPCDYAAVVKEGVDLNYFKPYEVKVQGINAVGIGPDMEPEVIMSAEDYLLCNTADENGTFMTKNAKIKAIALGRGKL</sequence>
<keyword evidence="5" id="KW-1185">Reference proteome</keyword>
<feature type="domain" description="Fibronectin type-III" evidence="3">
    <location>
        <begin position="14"/>
        <end position="121"/>
    </location>
</feature>
<dbReference type="Gene3D" id="2.60.40.10">
    <property type="entry name" value="Immunoglobulins"/>
    <property type="match status" value="2"/>
</dbReference>
<reference evidence="4 5" key="1">
    <citation type="journal article" date="2021" name="Elife">
        <title>Chloroplast acquisition without the gene transfer in kleptoplastic sea slugs, Plakobranchus ocellatus.</title>
        <authorList>
            <person name="Maeda T."/>
            <person name="Takahashi S."/>
            <person name="Yoshida T."/>
            <person name="Shimamura S."/>
            <person name="Takaki Y."/>
            <person name="Nagai Y."/>
            <person name="Toyoda A."/>
            <person name="Suzuki Y."/>
            <person name="Arimoto A."/>
            <person name="Ishii H."/>
            <person name="Satoh N."/>
            <person name="Nishiyama T."/>
            <person name="Hasebe M."/>
            <person name="Maruyama T."/>
            <person name="Minagawa J."/>
            <person name="Obokata J."/>
            <person name="Shigenobu S."/>
        </authorList>
    </citation>
    <scope>NUCLEOTIDE SEQUENCE [LARGE SCALE GENOMIC DNA]</scope>
</reference>
<accession>A0AAV4FNW5</accession>
<dbReference type="InterPro" id="IPR013783">
    <property type="entry name" value="Ig-like_fold"/>
</dbReference>
<keyword evidence="1" id="KW-0677">Repeat</keyword>
<evidence type="ECO:0000259" key="3">
    <source>
        <dbReference type="PROSITE" id="PS50853"/>
    </source>
</evidence>
<proteinExistence type="predicted"/>
<dbReference type="Pfam" id="PF00041">
    <property type="entry name" value="fn3"/>
    <property type="match status" value="1"/>
</dbReference>